<dbReference type="EMBL" id="LR796529">
    <property type="protein sequence ID" value="CAB4149798.1"/>
    <property type="molecule type" value="Genomic_DNA"/>
</dbReference>
<dbReference type="PROSITE" id="PS51257">
    <property type="entry name" value="PROKAR_LIPOPROTEIN"/>
    <property type="match status" value="1"/>
</dbReference>
<name>A0A6J5QNI6_9CAUD</name>
<dbReference type="EMBL" id="LR797392">
    <property type="protein sequence ID" value="CAB4212949.1"/>
    <property type="molecule type" value="Genomic_DNA"/>
</dbReference>
<gene>
    <name evidence="2" type="ORF">UFOVP1081_36</name>
    <name evidence="3" type="ORF">UFOVP1433_36</name>
    <name evidence="1" type="ORF">UFOVP553_36</name>
</gene>
<evidence type="ECO:0008006" key="4">
    <source>
        <dbReference type="Google" id="ProtNLM"/>
    </source>
</evidence>
<protein>
    <recommendedName>
        <fullName evidence="4">Lipoprotein</fullName>
    </recommendedName>
</protein>
<proteinExistence type="predicted"/>
<accession>A0A6J5QNI6</accession>
<organism evidence="2">
    <name type="scientific">uncultured Caudovirales phage</name>
    <dbReference type="NCBI Taxonomy" id="2100421"/>
    <lineage>
        <taxon>Viruses</taxon>
        <taxon>Duplodnaviria</taxon>
        <taxon>Heunggongvirae</taxon>
        <taxon>Uroviricota</taxon>
        <taxon>Caudoviricetes</taxon>
        <taxon>Peduoviridae</taxon>
        <taxon>Maltschvirus</taxon>
        <taxon>Maltschvirus maltsch</taxon>
    </lineage>
</organism>
<dbReference type="EMBL" id="LR797038">
    <property type="protein sequence ID" value="CAB4183081.1"/>
    <property type="molecule type" value="Genomic_DNA"/>
</dbReference>
<reference evidence="2" key="1">
    <citation type="submission" date="2020-05" db="EMBL/GenBank/DDBJ databases">
        <authorList>
            <person name="Chiriac C."/>
            <person name="Salcher M."/>
            <person name="Ghai R."/>
            <person name="Kavagutti S V."/>
        </authorList>
    </citation>
    <scope>NUCLEOTIDE SEQUENCE</scope>
</reference>
<sequence>MTRTLMAACVALTACTAATLPPAPATPAQAVYEVTAAYAAALTVAVAYDRLPLCGGPALVCSAPSVRAAIKVAVDQADPLVTSAQVVARATSPDATAAANAIASAVAAVGQLSTIAATLRIN</sequence>
<evidence type="ECO:0000313" key="3">
    <source>
        <dbReference type="EMBL" id="CAB4212949.1"/>
    </source>
</evidence>
<evidence type="ECO:0000313" key="1">
    <source>
        <dbReference type="EMBL" id="CAB4149798.1"/>
    </source>
</evidence>
<evidence type="ECO:0000313" key="2">
    <source>
        <dbReference type="EMBL" id="CAB4183081.1"/>
    </source>
</evidence>